<accession>A0A176W9N0</accession>
<dbReference type="EMBL" id="LVLJ01001532">
    <property type="protein sequence ID" value="OAE29075.1"/>
    <property type="molecule type" value="Genomic_DNA"/>
</dbReference>
<comment type="caution">
    <text evidence="2">The sequence shown here is derived from an EMBL/GenBank/DDBJ whole genome shotgun (WGS) entry which is preliminary data.</text>
</comment>
<gene>
    <name evidence="2" type="ORF">AXG93_1626s1020</name>
</gene>
<dbReference type="AlphaFoldDB" id="A0A176W9N0"/>
<name>A0A176W9N0_MARPO</name>
<organism evidence="2 3">
    <name type="scientific">Marchantia polymorpha subsp. ruderalis</name>
    <dbReference type="NCBI Taxonomy" id="1480154"/>
    <lineage>
        <taxon>Eukaryota</taxon>
        <taxon>Viridiplantae</taxon>
        <taxon>Streptophyta</taxon>
        <taxon>Embryophyta</taxon>
        <taxon>Marchantiophyta</taxon>
        <taxon>Marchantiopsida</taxon>
        <taxon>Marchantiidae</taxon>
        <taxon>Marchantiales</taxon>
        <taxon>Marchantiaceae</taxon>
        <taxon>Marchantia</taxon>
    </lineage>
</organism>
<sequence>MDGWHDFIKSYRKDTEGVGNSTDDEMTMSKTAERDRHLHSSSLARQLAVDAERGVPARFAEAGDASSVGLKLEAGSWSRGLSG</sequence>
<evidence type="ECO:0000313" key="3">
    <source>
        <dbReference type="Proteomes" id="UP000077202"/>
    </source>
</evidence>
<protein>
    <submittedName>
        <fullName evidence="2">Uncharacterized protein</fullName>
    </submittedName>
</protein>
<keyword evidence="3" id="KW-1185">Reference proteome</keyword>
<dbReference type="Proteomes" id="UP000077202">
    <property type="component" value="Unassembled WGS sequence"/>
</dbReference>
<reference evidence="2" key="1">
    <citation type="submission" date="2016-03" db="EMBL/GenBank/DDBJ databases">
        <title>Mechanisms controlling the formation of the plant cell surface in tip-growing cells are functionally conserved among land plants.</title>
        <authorList>
            <person name="Honkanen S."/>
            <person name="Jones V.A."/>
            <person name="Morieri G."/>
            <person name="Champion C."/>
            <person name="Hetherington A.J."/>
            <person name="Kelly S."/>
            <person name="Saint-Marcoux D."/>
            <person name="Proust H."/>
            <person name="Prescott H."/>
            <person name="Dolan L."/>
        </authorList>
    </citation>
    <scope>NUCLEOTIDE SEQUENCE [LARGE SCALE GENOMIC DNA]</scope>
    <source>
        <tissue evidence="2">Whole gametophyte</tissue>
    </source>
</reference>
<feature type="region of interest" description="Disordered" evidence="1">
    <location>
        <begin position="14"/>
        <end position="40"/>
    </location>
</feature>
<proteinExistence type="predicted"/>
<evidence type="ECO:0000313" key="2">
    <source>
        <dbReference type="EMBL" id="OAE29075.1"/>
    </source>
</evidence>
<evidence type="ECO:0000256" key="1">
    <source>
        <dbReference type="SAM" id="MobiDB-lite"/>
    </source>
</evidence>